<organism evidence="1 2">
    <name type="scientific">Zoarces viviparus</name>
    <name type="common">Viviparous eelpout</name>
    <name type="synonym">Blennius viviparus</name>
    <dbReference type="NCBI Taxonomy" id="48416"/>
    <lineage>
        <taxon>Eukaryota</taxon>
        <taxon>Metazoa</taxon>
        <taxon>Chordata</taxon>
        <taxon>Craniata</taxon>
        <taxon>Vertebrata</taxon>
        <taxon>Euteleostomi</taxon>
        <taxon>Actinopterygii</taxon>
        <taxon>Neopterygii</taxon>
        <taxon>Teleostei</taxon>
        <taxon>Neoteleostei</taxon>
        <taxon>Acanthomorphata</taxon>
        <taxon>Eupercaria</taxon>
        <taxon>Perciformes</taxon>
        <taxon>Cottioidei</taxon>
        <taxon>Zoarcales</taxon>
        <taxon>Zoarcidae</taxon>
        <taxon>Zoarcinae</taxon>
        <taxon>Zoarces</taxon>
    </lineage>
</organism>
<comment type="caution">
    <text evidence="1">The sequence shown here is derived from an EMBL/GenBank/DDBJ whole genome shotgun (WGS) entry which is preliminary data.</text>
</comment>
<sequence>MWFLWEKHRALLDATAPAPYYRQRQRGGGGWRGFSPCGARCLMAAISIPERGVRGSHLGALTRRRWDQHCAKTEEEVTLKRISASF</sequence>
<dbReference type="AlphaFoldDB" id="A0AAW1FWY0"/>
<dbReference type="Proteomes" id="UP001488805">
    <property type="component" value="Unassembled WGS sequence"/>
</dbReference>
<protein>
    <submittedName>
        <fullName evidence="1">Uncharacterized protein</fullName>
    </submittedName>
</protein>
<evidence type="ECO:0000313" key="2">
    <source>
        <dbReference type="Proteomes" id="UP001488805"/>
    </source>
</evidence>
<name>A0AAW1FWY0_ZOAVI</name>
<accession>A0AAW1FWY0</accession>
<gene>
    <name evidence="1" type="ORF">VZT92_004502</name>
</gene>
<evidence type="ECO:0000313" key="1">
    <source>
        <dbReference type="EMBL" id="KAK9539392.1"/>
    </source>
</evidence>
<proteinExistence type="predicted"/>
<reference evidence="1 2" key="1">
    <citation type="journal article" date="2024" name="Genome Biol. Evol.">
        <title>Chromosome-level genome assembly of the viviparous eelpout Zoarces viviparus.</title>
        <authorList>
            <person name="Fuhrmann N."/>
            <person name="Brasseur M.V."/>
            <person name="Bakowski C.E."/>
            <person name="Podsiadlowski L."/>
            <person name="Prost S."/>
            <person name="Krehenwinkel H."/>
            <person name="Mayer C."/>
        </authorList>
    </citation>
    <scope>NUCLEOTIDE SEQUENCE [LARGE SCALE GENOMIC DNA]</scope>
    <source>
        <strain evidence="1">NO-MEL_2022_Ind0_liver</strain>
    </source>
</reference>
<dbReference type="EMBL" id="JBCEZU010000023">
    <property type="protein sequence ID" value="KAK9539392.1"/>
    <property type="molecule type" value="Genomic_DNA"/>
</dbReference>
<keyword evidence="2" id="KW-1185">Reference proteome</keyword>